<evidence type="ECO:0000313" key="4">
    <source>
        <dbReference type="Proteomes" id="UP000027178"/>
    </source>
</evidence>
<name>A0A066Z4X4_9ACTN</name>
<dbReference type="OrthoDB" id="4351150at2"/>
<keyword evidence="2" id="KW-0812">Transmembrane</keyword>
<evidence type="ECO:0000256" key="1">
    <source>
        <dbReference type="SAM" id="MobiDB-lite"/>
    </source>
</evidence>
<keyword evidence="4" id="KW-1185">Reference proteome</keyword>
<sequence>MTRLTAPPRTVRRPAAARPGPAQVAAGTLIATAATVALLAVSGETGVWRVAVLVAFAVALGTLSAVLLTARRRPPVAATSNPGAPMPTAARRPEYAHQSR</sequence>
<evidence type="ECO:0000313" key="3">
    <source>
        <dbReference type="EMBL" id="KDN85401.1"/>
    </source>
</evidence>
<feature type="region of interest" description="Disordered" evidence="1">
    <location>
        <begin position="71"/>
        <end position="100"/>
    </location>
</feature>
<protein>
    <submittedName>
        <fullName evidence="3">Uncharacterized protein</fullName>
    </submittedName>
</protein>
<comment type="caution">
    <text evidence="3">The sequence shown here is derived from an EMBL/GenBank/DDBJ whole genome shotgun (WGS) entry which is preliminary data.</text>
</comment>
<feature type="transmembrane region" description="Helical" evidence="2">
    <location>
        <begin position="21"/>
        <end position="41"/>
    </location>
</feature>
<keyword evidence="2" id="KW-0472">Membrane</keyword>
<dbReference type="EMBL" id="JNBY01000085">
    <property type="protein sequence ID" value="KDN85401.1"/>
    <property type="molecule type" value="Genomic_DNA"/>
</dbReference>
<evidence type="ECO:0000256" key="2">
    <source>
        <dbReference type="SAM" id="Phobius"/>
    </source>
</evidence>
<dbReference type="Proteomes" id="UP000027178">
    <property type="component" value="Unassembled WGS sequence"/>
</dbReference>
<organism evidence="3 4">
    <name type="scientific">Kitasatospora cheerisanensis KCTC 2395</name>
    <dbReference type="NCBI Taxonomy" id="1348663"/>
    <lineage>
        <taxon>Bacteria</taxon>
        <taxon>Bacillati</taxon>
        <taxon>Actinomycetota</taxon>
        <taxon>Actinomycetes</taxon>
        <taxon>Kitasatosporales</taxon>
        <taxon>Streptomycetaceae</taxon>
        <taxon>Kitasatospora</taxon>
    </lineage>
</organism>
<dbReference type="RefSeq" id="WP_157032049.1">
    <property type="nucleotide sequence ID" value="NZ_KK853997.1"/>
</dbReference>
<accession>A0A066Z4X4</accession>
<keyword evidence="2" id="KW-1133">Transmembrane helix</keyword>
<feature type="region of interest" description="Disordered" evidence="1">
    <location>
        <begin position="1"/>
        <end position="20"/>
    </location>
</feature>
<dbReference type="AlphaFoldDB" id="A0A066Z4X4"/>
<feature type="transmembrane region" description="Helical" evidence="2">
    <location>
        <begin position="47"/>
        <end position="68"/>
    </location>
</feature>
<gene>
    <name evidence="3" type="ORF">KCH_29820</name>
</gene>
<dbReference type="PATRIC" id="fig|1348663.4.peg.2867"/>
<feature type="compositionally biased region" description="Basic and acidic residues" evidence="1">
    <location>
        <begin position="91"/>
        <end position="100"/>
    </location>
</feature>
<dbReference type="HOGENOM" id="CLU_169586_0_0_11"/>
<reference evidence="3 4" key="1">
    <citation type="submission" date="2014-05" db="EMBL/GenBank/DDBJ databases">
        <title>Draft Genome Sequence of Kitasatospora cheerisanensis KCTC 2395.</title>
        <authorList>
            <person name="Nam D.H."/>
        </authorList>
    </citation>
    <scope>NUCLEOTIDE SEQUENCE [LARGE SCALE GENOMIC DNA]</scope>
    <source>
        <strain evidence="3 4">KCTC 2395</strain>
    </source>
</reference>
<proteinExistence type="predicted"/>
<dbReference type="eggNOG" id="ENOG5032HFR">
    <property type="taxonomic scope" value="Bacteria"/>
</dbReference>